<gene>
    <name evidence="4" type="ORF">C273_02308</name>
</gene>
<dbReference type="CDD" id="cd00542">
    <property type="entry name" value="Ntn_PVA"/>
    <property type="match status" value="1"/>
</dbReference>
<dbReference type="Proteomes" id="UP000009885">
    <property type="component" value="Unassembled WGS sequence"/>
</dbReference>
<feature type="domain" description="Choloylglycine hydrolase/NAAA C-terminal" evidence="3">
    <location>
        <begin position="2"/>
        <end position="316"/>
    </location>
</feature>
<evidence type="ECO:0000313" key="5">
    <source>
        <dbReference type="Proteomes" id="UP000009885"/>
    </source>
</evidence>
<name>K9ARY6_9STAP</name>
<comment type="similarity">
    <text evidence="1">Belongs to the peptidase C59 family.</text>
</comment>
<evidence type="ECO:0000256" key="1">
    <source>
        <dbReference type="ARBA" id="ARBA00006625"/>
    </source>
</evidence>
<evidence type="ECO:0000313" key="4">
    <source>
        <dbReference type="EMBL" id="EKU50064.1"/>
    </source>
</evidence>
<dbReference type="Pfam" id="PF02275">
    <property type="entry name" value="CBAH"/>
    <property type="match status" value="1"/>
</dbReference>
<protein>
    <submittedName>
        <fullName evidence="4">Penicillin V acylase</fullName>
    </submittedName>
</protein>
<dbReference type="GO" id="GO:0016787">
    <property type="term" value="F:hydrolase activity"/>
    <property type="evidence" value="ECO:0007669"/>
    <property type="project" value="UniProtKB-KW"/>
</dbReference>
<dbReference type="InterPro" id="IPR029055">
    <property type="entry name" value="Ntn_hydrolases_N"/>
</dbReference>
<evidence type="ECO:0000256" key="2">
    <source>
        <dbReference type="ARBA" id="ARBA00022801"/>
    </source>
</evidence>
<dbReference type="InterPro" id="IPR029132">
    <property type="entry name" value="CBAH/NAAA_C"/>
</dbReference>
<proteinExistence type="inferred from homology"/>
<comment type="caution">
    <text evidence="4">The sequence shown here is derived from an EMBL/GenBank/DDBJ whole genome shotgun (WGS) entry which is preliminary data.</text>
</comment>
<evidence type="ECO:0000259" key="3">
    <source>
        <dbReference type="Pfam" id="PF02275"/>
    </source>
</evidence>
<dbReference type="RefSeq" id="WP_009382286.1">
    <property type="nucleotide sequence ID" value="NZ_AMSQ01000003.1"/>
</dbReference>
<dbReference type="eggNOG" id="COG3049">
    <property type="taxonomic scope" value="Bacteria"/>
</dbReference>
<dbReference type="AlphaFoldDB" id="K9ARY6"/>
<organism evidence="4 5">
    <name type="scientific">Staphylococcus massiliensis S46</name>
    <dbReference type="NCBI Taxonomy" id="1229783"/>
    <lineage>
        <taxon>Bacteria</taxon>
        <taxon>Bacillati</taxon>
        <taxon>Bacillota</taxon>
        <taxon>Bacilli</taxon>
        <taxon>Bacillales</taxon>
        <taxon>Staphylococcaceae</taxon>
        <taxon>Staphylococcus</taxon>
    </lineage>
</organism>
<dbReference type="PATRIC" id="fig|1229783.3.peg.468"/>
<dbReference type="Gene3D" id="3.60.60.10">
    <property type="entry name" value="Penicillin V Acylase, Chain A"/>
    <property type="match status" value="1"/>
</dbReference>
<dbReference type="PANTHER" id="PTHR35527">
    <property type="entry name" value="CHOLOYLGLYCINE HYDROLASE"/>
    <property type="match status" value="1"/>
</dbReference>
<accession>K9ARY6</accession>
<keyword evidence="5" id="KW-1185">Reference proteome</keyword>
<dbReference type="OrthoDB" id="9794717at2"/>
<sequence>MCTGFSYLFKSNTNLLGRTMDFAFGLQGKPTVVQRGYEFDSMTGYNEKLDYGFLGTGVLMDRALFADGVNEHGLSISVHYFTKEATYSEESIPNKINITAEEVILWVLGFNKGIEDLKRNATNVNIVDYKNQIIDKVVPLHFIVTDPSGQTIVIEPTNGNLVIKDNPLHVLTNNPNLDWHMRNVKSYCAFSPMHPKKGSLGEAFDYDLGNGAGTHGLPGGYTAAERFVKVAYLTHNMENTEDDNVNLANTFKILETMSVPRGAVLEQDTGEYHFTQYVAVMDTTNRAFYFKPYFSSEITAVKLTEELLNKDEPTTFEPVDDFKFHMMND</sequence>
<dbReference type="SUPFAM" id="SSF56235">
    <property type="entry name" value="N-terminal nucleophile aminohydrolases (Ntn hydrolases)"/>
    <property type="match status" value="1"/>
</dbReference>
<dbReference type="InterPro" id="IPR052193">
    <property type="entry name" value="Peptidase_C59"/>
</dbReference>
<dbReference type="PANTHER" id="PTHR35527:SF2">
    <property type="entry name" value="HYDROLASE"/>
    <property type="match status" value="1"/>
</dbReference>
<dbReference type="EMBL" id="AMSQ01000003">
    <property type="protein sequence ID" value="EKU50064.1"/>
    <property type="molecule type" value="Genomic_DNA"/>
</dbReference>
<reference evidence="4 5" key="1">
    <citation type="journal article" date="2013" name="Genome Announc.">
        <title>Genome Sequence of Staphylococcus massiliensis Strain S46, Isolated from the Surface of Healthy Human Skin.</title>
        <authorList>
            <person name="Srivastav R."/>
            <person name="Singh A."/>
            <person name="Jangir P.K."/>
            <person name="Kumari C."/>
            <person name="Muduli S."/>
            <person name="Sharma R."/>
        </authorList>
    </citation>
    <scope>NUCLEOTIDE SEQUENCE [LARGE SCALE GENOMIC DNA]</scope>
    <source>
        <strain evidence="4 5">S46</strain>
    </source>
</reference>
<keyword evidence="2" id="KW-0378">Hydrolase</keyword>